<evidence type="ECO:0000313" key="1">
    <source>
        <dbReference type="EMBL" id="KKK84418.1"/>
    </source>
</evidence>
<dbReference type="AlphaFoldDB" id="A0A0F8YSL7"/>
<reference evidence="1" key="1">
    <citation type="journal article" date="2015" name="Nature">
        <title>Complex archaea that bridge the gap between prokaryotes and eukaryotes.</title>
        <authorList>
            <person name="Spang A."/>
            <person name="Saw J.H."/>
            <person name="Jorgensen S.L."/>
            <person name="Zaremba-Niedzwiedzka K."/>
            <person name="Martijn J."/>
            <person name="Lind A.E."/>
            <person name="van Eijk R."/>
            <person name="Schleper C."/>
            <person name="Guy L."/>
            <person name="Ettema T.J."/>
        </authorList>
    </citation>
    <scope>NUCLEOTIDE SEQUENCE</scope>
</reference>
<comment type="caution">
    <text evidence="1">The sequence shown here is derived from an EMBL/GenBank/DDBJ whole genome shotgun (WGS) entry which is preliminary data.</text>
</comment>
<gene>
    <name evidence="1" type="ORF">LCGC14_2783540</name>
</gene>
<sequence length="101" mass="11471">MPKPEFETQWERDTYDDAKVAMGRLLNLANSMGSAKAVVAGMLDSFVQEHRTLQQAGVRNFVSFLREWAKGEEAAMTDPRNCDAWKFAKQVVELDPMFSNI</sequence>
<protein>
    <submittedName>
        <fullName evidence="1">Uncharacterized protein</fullName>
    </submittedName>
</protein>
<accession>A0A0F8YSL7</accession>
<proteinExistence type="predicted"/>
<name>A0A0F8YSL7_9ZZZZ</name>
<organism evidence="1">
    <name type="scientific">marine sediment metagenome</name>
    <dbReference type="NCBI Taxonomy" id="412755"/>
    <lineage>
        <taxon>unclassified sequences</taxon>
        <taxon>metagenomes</taxon>
        <taxon>ecological metagenomes</taxon>
    </lineage>
</organism>
<dbReference type="EMBL" id="LAZR01051786">
    <property type="protein sequence ID" value="KKK84418.1"/>
    <property type="molecule type" value="Genomic_DNA"/>
</dbReference>